<organism evidence="1 2">
    <name type="scientific">Dictyostelium firmibasis</name>
    <dbReference type="NCBI Taxonomy" id="79012"/>
    <lineage>
        <taxon>Eukaryota</taxon>
        <taxon>Amoebozoa</taxon>
        <taxon>Evosea</taxon>
        <taxon>Eumycetozoa</taxon>
        <taxon>Dictyostelia</taxon>
        <taxon>Dictyosteliales</taxon>
        <taxon>Dictyosteliaceae</taxon>
        <taxon>Dictyostelium</taxon>
    </lineage>
</organism>
<evidence type="ECO:0000313" key="2">
    <source>
        <dbReference type="Proteomes" id="UP001344447"/>
    </source>
</evidence>
<proteinExistence type="predicted"/>
<gene>
    <name evidence="1" type="ORF">RB653_010013</name>
</gene>
<accession>A0AAN7YV82</accession>
<evidence type="ECO:0000313" key="1">
    <source>
        <dbReference type="EMBL" id="KAK5574760.1"/>
    </source>
</evidence>
<reference evidence="1 2" key="1">
    <citation type="submission" date="2023-11" db="EMBL/GenBank/DDBJ databases">
        <title>Dfirmibasis_genome.</title>
        <authorList>
            <person name="Edelbroek B."/>
            <person name="Kjellin J."/>
            <person name="Jerlstrom-Hultqvist J."/>
            <person name="Soderbom F."/>
        </authorList>
    </citation>
    <scope>NUCLEOTIDE SEQUENCE [LARGE SCALE GENOMIC DNA]</scope>
    <source>
        <strain evidence="1 2">TNS-C-14</strain>
    </source>
</reference>
<sequence>MSVDVVNIIHNNNNNNNKNIHKLKFLHYELELQVKEFSFVNHYIQISFLPKVYCRQVTLQVIQCYFGKVI</sequence>
<dbReference type="Proteomes" id="UP001344447">
    <property type="component" value="Unassembled WGS sequence"/>
</dbReference>
<dbReference type="AlphaFoldDB" id="A0AAN7YV82"/>
<protein>
    <submittedName>
        <fullName evidence="1">Uncharacterized protein</fullName>
    </submittedName>
</protein>
<name>A0AAN7YV82_9MYCE</name>
<dbReference type="EMBL" id="JAVFKY010000006">
    <property type="protein sequence ID" value="KAK5574760.1"/>
    <property type="molecule type" value="Genomic_DNA"/>
</dbReference>
<comment type="caution">
    <text evidence="1">The sequence shown here is derived from an EMBL/GenBank/DDBJ whole genome shotgun (WGS) entry which is preliminary data.</text>
</comment>
<keyword evidence="2" id="KW-1185">Reference proteome</keyword>